<sequence length="87" mass="9790">MTIDVDKLLRETFGPSTDTHSAVKVEDDVDQVVCLHYREDIDVTQTSVKPTFQEEEVFLRPIGKSSHPGIRAGKCPVCNKVYFLLVP</sequence>
<organism evidence="1 2">
    <name type="scientific">Salinithrix halophila</name>
    <dbReference type="NCBI Taxonomy" id="1485204"/>
    <lineage>
        <taxon>Bacteria</taxon>
        <taxon>Bacillati</taxon>
        <taxon>Bacillota</taxon>
        <taxon>Bacilli</taxon>
        <taxon>Bacillales</taxon>
        <taxon>Thermoactinomycetaceae</taxon>
        <taxon>Salinithrix</taxon>
    </lineage>
</organism>
<keyword evidence="2" id="KW-1185">Reference proteome</keyword>
<gene>
    <name evidence="1" type="ORF">ACFOUO_09430</name>
</gene>
<comment type="caution">
    <text evidence="1">The sequence shown here is derived from an EMBL/GenBank/DDBJ whole genome shotgun (WGS) entry which is preliminary data.</text>
</comment>
<dbReference type="RefSeq" id="WP_380704505.1">
    <property type="nucleotide sequence ID" value="NZ_JBHSAP010000009.1"/>
</dbReference>
<dbReference type="EMBL" id="JBHSAP010000009">
    <property type="protein sequence ID" value="MFC4077035.1"/>
    <property type="molecule type" value="Genomic_DNA"/>
</dbReference>
<reference evidence="2" key="1">
    <citation type="journal article" date="2019" name="Int. J. Syst. Evol. Microbiol.">
        <title>The Global Catalogue of Microorganisms (GCM) 10K type strain sequencing project: providing services to taxonomists for standard genome sequencing and annotation.</title>
        <authorList>
            <consortium name="The Broad Institute Genomics Platform"/>
            <consortium name="The Broad Institute Genome Sequencing Center for Infectious Disease"/>
            <person name="Wu L."/>
            <person name="Ma J."/>
        </authorList>
    </citation>
    <scope>NUCLEOTIDE SEQUENCE [LARGE SCALE GENOMIC DNA]</scope>
    <source>
        <strain evidence="2">IBRC-M 10813</strain>
    </source>
</reference>
<evidence type="ECO:0000313" key="1">
    <source>
        <dbReference type="EMBL" id="MFC4077035.1"/>
    </source>
</evidence>
<protein>
    <submittedName>
        <fullName evidence="1">Uncharacterized protein</fullName>
    </submittedName>
</protein>
<accession>A0ABV8JGY9</accession>
<dbReference type="Proteomes" id="UP001595843">
    <property type="component" value="Unassembled WGS sequence"/>
</dbReference>
<evidence type="ECO:0000313" key="2">
    <source>
        <dbReference type="Proteomes" id="UP001595843"/>
    </source>
</evidence>
<proteinExistence type="predicted"/>
<name>A0ABV8JGY9_9BACL</name>